<proteinExistence type="predicted"/>
<evidence type="ECO:0000256" key="1">
    <source>
        <dbReference type="SAM" id="MobiDB-lite"/>
    </source>
</evidence>
<dbReference type="Proteomes" id="UP000751190">
    <property type="component" value="Unassembled WGS sequence"/>
</dbReference>
<gene>
    <name evidence="2" type="ORF">KFE25_004464</name>
</gene>
<dbReference type="AlphaFoldDB" id="A0A8J5X7L8"/>
<dbReference type="EMBL" id="JAGTXO010000034">
    <property type="protein sequence ID" value="KAG8460216.1"/>
    <property type="molecule type" value="Genomic_DNA"/>
</dbReference>
<comment type="caution">
    <text evidence="2">The sequence shown here is derived from an EMBL/GenBank/DDBJ whole genome shotgun (WGS) entry which is preliminary data.</text>
</comment>
<protein>
    <submittedName>
        <fullName evidence="2">Uncharacterized protein</fullName>
    </submittedName>
</protein>
<evidence type="ECO:0000313" key="3">
    <source>
        <dbReference type="Proteomes" id="UP000751190"/>
    </source>
</evidence>
<organism evidence="2 3">
    <name type="scientific">Diacronema lutheri</name>
    <name type="common">Unicellular marine alga</name>
    <name type="synonym">Monochrysis lutheri</name>
    <dbReference type="NCBI Taxonomy" id="2081491"/>
    <lineage>
        <taxon>Eukaryota</taxon>
        <taxon>Haptista</taxon>
        <taxon>Haptophyta</taxon>
        <taxon>Pavlovophyceae</taxon>
        <taxon>Pavlovales</taxon>
        <taxon>Pavlovaceae</taxon>
        <taxon>Diacronema</taxon>
    </lineage>
</organism>
<evidence type="ECO:0000313" key="2">
    <source>
        <dbReference type="EMBL" id="KAG8460216.1"/>
    </source>
</evidence>
<keyword evidence="3" id="KW-1185">Reference proteome</keyword>
<name>A0A8J5X7L8_DIALT</name>
<feature type="region of interest" description="Disordered" evidence="1">
    <location>
        <begin position="58"/>
        <end position="90"/>
    </location>
</feature>
<dbReference type="OrthoDB" id="10594415at2759"/>
<accession>A0A8J5X7L8</accession>
<sequence>MLALFTRRALSSRAAAAGKVAQPPVVAKGDTRYVLERRGWLAEVSRLRKEYAREQAEARAAQAASRDVAMQRVAQRREEARGMKRSRAAEVQQRLDQARRAAELALERSHRESAERALAAAGDHRARIAARVRALAAESRVWIAPEAVDDEIGPQLFSSVRSPVNDTPAFRRTPAPDEARARRSGFAPDAELLAELAKEGSVDLPIWLRHTLVGPSRSGAAP</sequence>
<reference evidence="2" key="1">
    <citation type="submission" date="2021-05" db="EMBL/GenBank/DDBJ databases">
        <title>The genome of the haptophyte Pavlova lutheri (Diacronema luteri, Pavlovales) - a model for lipid biosynthesis in eukaryotic algae.</title>
        <authorList>
            <person name="Hulatt C.J."/>
            <person name="Posewitz M.C."/>
        </authorList>
    </citation>
    <scope>NUCLEOTIDE SEQUENCE</scope>
    <source>
        <strain evidence="2">NIVA-4/92</strain>
    </source>
</reference>